<dbReference type="AlphaFoldDB" id="A0A4V4HGZ0"/>
<keyword evidence="2" id="KW-1185">Reference proteome</keyword>
<proteinExistence type="predicted"/>
<reference evidence="1 2" key="1">
    <citation type="journal article" date="2019" name="Nat. Ecol. Evol.">
        <title>Megaphylogeny resolves global patterns of mushroom evolution.</title>
        <authorList>
            <person name="Varga T."/>
            <person name="Krizsan K."/>
            <person name="Foldi C."/>
            <person name="Dima B."/>
            <person name="Sanchez-Garcia M."/>
            <person name="Sanchez-Ramirez S."/>
            <person name="Szollosi G.J."/>
            <person name="Szarkandi J.G."/>
            <person name="Papp V."/>
            <person name="Albert L."/>
            <person name="Andreopoulos W."/>
            <person name="Angelini C."/>
            <person name="Antonin V."/>
            <person name="Barry K.W."/>
            <person name="Bougher N.L."/>
            <person name="Buchanan P."/>
            <person name="Buyck B."/>
            <person name="Bense V."/>
            <person name="Catcheside P."/>
            <person name="Chovatia M."/>
            <person name="Cooper J."/>
            <person name="Damon W."/>
            <person name="Desjardin D."/>
            <person name="Finy P."/>
            <person name="Geml J."/>
            <person name="Haridas S."/>
            <person name="Hughes K."/>
            <person name="Justo A."/>
            <person name="Karasinski D."/>
            <person name="Kautmanova I."/>
            <person name="Kiss B."/>
            <person name="Kocsube S."/>
            <person name="Kotiranta H."/>
            <person name="LaButti K.M."/>
            <person name="Lechner B.E."/>
            <person name="Liimatainen K."/>
            <person name="Lipzen A."/>
            <person name="Lukacs Z."/>
            <person name="Mihaltcheva S."/>
            <person name="Morgado L.N."/>
            <person name="Niskanen T."/>
            <person name="Noordeloos M.E."/>
            <person name="Ohm R.A."/>
            <person name="Ortiz-Santana B."/>
            <person name="Ovrebo C."/>
            <person name="Racz N."/>
            <person name="Riley R."/>
            <person name="Savchenko A."/>
            <person name="Shiryaev A."/>
            <person name="Soop K."/>
            <person name="Spirin V."/>
            <person name="Szebenyi C."/>
            <person name="Tomsovsky M."/>
            <person name="Tulloss R.E."/>
            <person name="Uehling J."/>
            <person name="Grigoriev I.V."/>
            <person name="Vagvolgyi C."/>
            <person name="Papp T."/>
            <person name="Martin F.M."/>
            <person name="Miettinen O."/>
            <person name="Hibbett D.S."/>
            <person name="Nagy L.G."/>
        </authorList>
    </citation>
    <scope>NUCLEOTIDE SEQUENCE [LARGE SCALE GENOMIC DNA]</scope>
    <source>
        <strain evidence="1 2">CBS 962.96</strain>
    </source>
</reference>
<dbReference type="Proteomes" id="UP000297245">
    <property type="component" value="Unassembled WGS sequence"/>
</dbReference>
<organism evidence="1 2">
    <name type="scientific">Dendrothele bispora (strain CBS 962.96)</name>
    <dbReference type="NCBI Taxonomy" id="1314807"/>
    <lineage>
        <taxon>Eukaryota</taxon>
        <taxon>Fungi</taxon>
        <taxon>Dikarya</taxon>
        <taxon>Basidiomycota</taxon>
        <taxon>Agaricomycotina</taxon>
        <taxon>Agaricomycetes</taxon>
        <taxon>Agaricomycetidae</taxon>
        <taxon>Agaricales</taxon>
        <taxon>Agaricales incertae sedis</taxon>
        <taxon>Dendrothele</taxon>
    </lineage>
</organism>
<protein>
    <submittedName>
        <fullName evidence="1">Uncharacterized protein</fullName>
    </submittedName>
</protein>
<evidence type="ECO:0000313" key="1">
    <source>
        <dbReference type="EMBL" id="THV00596.1"/>
    </source>
</evidence>
<dbReference type="OrthoDB" id="3039123at2759"/>
<evidence type="ECO:0000313" key="2">
    <source>
        <dbReference type="Proteomes" id="UP000297245"/>
    </source>
</evidence>
<sequence length="132" mass="15089">MGLWLVLHCKQLCLGPFTCSPFYRNLDYFSPRRETAEQSLVRLWSTESLLILRSSLGWSVRCIRPNSLMAILIRLRVGPDIVVFSGPNVHVNVQNLGEADWELVQQFNISAWKGNLSAFKERGGKILTYHDP</sequence>
<name>A0A4V4HGZ0_DENBC</name>
<gene>
    <name evidence="1" type="ORF">K435DRAFT_440084</name>
</gene>
<accession>A0A4V4HGZ0</accession>
<dbReference type="EMBL" id="ML179101">
    <property type="protein sequence ID" value="THV00596.1"/>
    <property type="molecule type" value="Genomic_DNA"/>
</dbReference>